<organism evidence="4 5">
    <name type="scientific">Malus domestica</name>
    <name type="common">Apple</name>
    <name type="synonym">Pyrus malus</name>
    <dbReference type="NCBI Taxonomy" id="3750"/>
    <lineage>
        <taxon>Eukaryota</taxon>
        <taxon>Viridiplantae</taxon>
        <taxon>Streptophyta</taxon>
        <taxon>Embryophyta</taxon>
        <taxon>Tracheophyta</taxon>
        <taxon>Spermatophyta</taxon>
        <taxon>Magnoliopsida</taxon>
        <taxon>eudicotyledons</taxon>
        <taxon>Gunneridae</taxon>
        <taxon>Pentapetalae</taxon>
        <taxon>rosids</taxon>
        <taxon>fabids</taxon>
        <taxon>Rosales</taxon>
        <taxon>Rosaceae</taxon>
        <taxon>Amygdaloideae</taxon>
        <taxon>Maleae</taxon>
        <taxon>Malus</taxon>
    </lineage>
</organism>
<keyword evidence="3" id="KW-0812">Transmembrane</keyword>
<evidence type="ECO:0000256" key="3">
    <source>
        <dbReference type="SAM" id="Phobius"/>
    </source>
</evidence>
<accession>A0A498JPM6</accession>
<evidence type="ECO:0000313" key="4">
    <source>
        <dbReference type="EMBL" id="RXH95814.1"/>
    </source>
</evidence>
<keyword evidence="3" id="KW-0472">Membrane</keyword>
<feature type="transmembrane region" description="Helical" evidence="3">
    <location>
        <begin position="238"/>
        <end position="260"/>
    </location>
</feature>
<keyword evidence="1" id="KW-0175">Coiled coil</keyword>
<dbReference type="PANTHER" id="PTHR36383:SF1">
    <property type="entry name" value="PROTEIN, PUTATIVE-RELATED"/>
    <property type="match status" value="1"/>
</dbReference>
<feature type="coiled-coil region" evidence="1">
    <location>
        <begin position="82"/>
        <end position="119"/>
    </location>
</feature>
<evidence type="ECO:0000256" key="2">
    <source>
        <dbReference type="SAM" id="MobiDB-lite"/>
    </source>
</evidence>
<dbReference type="PANTHER" id="PTHR36383">
    <property type="entry name" value="OS09G0529350 PROTEIN"/>
    <property type="match status" value="1"/>
</dbReference>
<reference evidence="4 5" key="1">
    <citation type="submission" date="2018-10" db="EMBL/GenBank/DDBJ databases">
        <title>A high-quality apple genome assembly.</title>
        <authorList>
            <person name="Hu J."/>
        </authorList>
    </citation>
    <scope>NUCLEOTIDE SEQUENCE [LARGE SCALE GENOMIC DNA]</scope>
    <source>
        <strain evidence="5">cv. HFTH1</strain>
        <tissue evidence="4">Young leaf</tissue>
    </source>
</reference>
<feature type="transmembrane region" description="Helical" evidence="3">
    <location>
        <begin position="138"/>
        <end position="159"/>
    </location>
</feature>
<comment type="caution">
    <text evidence="4">The sequence shown here is derived from an EMBL/GenBank/DDBJ whole genome shotgun (WGS) entry which is preliminary data.</text>
</comment>
<name>A0A498JPM6_MALDO</name>
<protein>
    <recommendedName>
        <fullName evidence="6">Homer protein</fullName>
    </recommendedName>
</protein>
<dbReference type="Proteomes" id="UP000290289">
    <property type="component" value="Chromosome 6"/>
</dbReference>
<gene>
    <name evidence="4" type="ORF">DVH24_008314</name>
</gene>
<keyword evidence="5" id="KW-1185">Reference proteome</keyword>
<feature type="region of interest" description="Disordered" evidence="2">
    <location>
        <begin position="11"/>
        <end position="44"/>
    </location>
</feature>
<dbReference type="AlphaFoldDB" id="A0A498JPM6"/>
<keyword evidence="3" id="KW-1133">Transmembrane helix</keyword>
<evidence type="ECO:0000256" key="1">
    <source>
        <dbReference type="SAM" id="Coils"/>
    </source>
</evidence>
<evidence type="ECO:0000313" key="5">
    <source>
        <dbReference type="Proteomes" id="UP000290289"/>
    </source>
</evidence>
<dbReference type="EMBL" id="RDQH01000332">
    <property type="protein sequence ID" value="RXH95814.1"/>
    <property type="molecule type" value="Genomic_DNA"/>
</dbReference>
<dbReference type="STRING" id="3750.A0A498JPM6"/>
<evidence type="ECO:0008006" key="6">
    <source>
        <dbReference type="Google" id="ProtNLM"/>
    </source>
</evidence>
<sequence>MPLTIKLTWAPSTNPTSHLLPPKLHAPSESSSAVFPRASPPSPPHRPLIAKCTTGGGAGEGGGLKKALSGIVGEQVEELLKREENRELLDGLEKASQRVENAKRELAEIERQELEAKLVRDYITQLESRASETMTIDVLYVVGHLFLLRLLAVFALKIAECQKEISEAKSMVEEAERALSQDGDQLGDGYASAETENKEIDKDKERWQSIKAASVSALVGTVAGLPFSFTQVASISELILPLGVTFASCALFGVTFRYTLRRDFDNVQLKTGAPAAFGVVKGLATLDGGKPLELNAGSFLSHAFDGAIYVSQSLFVFLSAAVALDYCFKTGLLSPFPIKKSVRGSN</sequence>
<feature type="transmembrane region" description="Helical" evidence="3">
    <location>
        <begin position="212"/>
        <end position="232"/>
    </location>
</feature>
<proteinExistence type="predicted"/>